<comment type="similarity">
    <text evidence="1">Belongs to the thioester dehydratase family. FabZ subfamily.</text>
</comment>
<dbReference type="CDD" id="cd01288">
    <property type="entry name" value="FabZ"/>
    <property type="match status" value="1"/>
</dbReference>
<comment type="caution">
    <text evidence="3">The sequence shown here is derived from an EMBL/GenBank/DDBJ whole genome shotgun (WGS) entry which is preliminary data.</text>
</comment>
<dbReference type="Pfam" id="PF07977">
    <property type="entry name" value="FabA"/>
    <property type="match status" value="1"/>
</dbReference>
<dbReference type="RefSeq" id="WP_307478526.1">
    <property type="nucleotide sequence ID" value="NZ_JAUSUB010000031.1"/>
</dbReference>
<sequence>MKQIISYDKVRELLPQEYPFIFIDFVTDFNQSQSIICIKNLTGNESFFQGHFPQNAIFPGVLILESMAQSAILLNKLSSPEKSQDKKYMLAGTKVRFLQTAIPGDQLKIETEMIKETSGGGIVKSSVWVADKMIAKADLTFAISSQEKINVKKETFHDFC</sequence>
<gene>
    <name evidence="3" type="ORF">J2S17_004890</name>
</gene>
<reference evidence="3 4" key="1">
    <citation type="submission" date="2023-07" db="EMBL/GenBank/DDBJ databases">
        <title>Genomic Encyclopedia of Type Strains, Phase IV (KMG-IV): sequencing the most valuable type-strain genomes for metagenomic binning, comparative biology and taxonomic classification.</title>
        <authorList>
            <person name="Goeker M."/>
        </authorList>
    </citation>
    <scope>NUCLEOTIDE SEQUENCE [LARGE SCALE GENOMIC DNA]</scope>
    <source>
        <strain evidence="3 4">DSM 23494</strain>
    </source>
</reference>
<dbReference type="PANTHER" id="PTHR30272:SF1">
    <property type="entry name" value="3-HYDROXYACYL-[ACYL-CARRIER-PROTEIN] DEHYDRATASE"/>
    <property type="match status" value="1"/>
</dbReference>
<name>A0ABU0ANY9_9BACI</name>
<dbReference type="InterPro" id="IPR029069">
    <property type="entry name" value="HotDog_dom_sf"/>
</dbReference>
<proteinExistence type="inferred from homology"/>
<accession>A0ABU0ANY9</accession>
<organism evidence="3 4">
    <name type="scientific">Cytobacillus purgationiresistens</name>
    <dbReference type="NCBI Taxonomy" id="863449"/>
    <lineage>
        <taxon>Bacteria</taxon>
        <taxon>Bacillati</taxon>
        <taxon>Bacillota</taxon>
        <taxon>Bacilli</taxon>
        <taxon>Bacillales</taxon>
        <taxon>Bacillaceae</taxon>
        <taxon>Cytobacillus</taxon>
    </lineage>
</organism>
<dbReference type="InterPro" id="IPR013114">
    <property type="entry name" value="FabA_FabZ"/>
</dbReference>
<dbReference type="PANTHER" id="PTHR30272">
    <property type="entry name" value="3-HYDROXYACYL-[ACYL-CARRIER-PROTEIN] DEHYDRATASE"/>
    <property type="match status" value="1"/>
</dbReference>
<evidence type="ECO:0000256" key="2">
    <source>
        <dbReference type="ARBA" id="ARBA00023239"/>
    </source>
</evidence>
<dbReference type="GO" id="GO:0019171">
    <property type="term" value="F:(3R)-hydroxyacyl-[acyl-carrier-protein] dehydratase activity"/>
    <property type="evidence" value="ECO:0007669"/>
    <property type="project" value="UniProtKB-EC"/>
</dbReference>
<dbReference type="EC" id="4.2.1.59" evidence="3"/>
<evidence type="ECO:0000313" key="3">
    <source>
        <dbReference type="EMBL" id="MDQ0272996.1"/>
    </source>
</evidence>
<evidence type="ECO:0000313" key="4">
    <source>
        <dbReference type="Proteomes" id="UP001238088"/>
    </source>
</evidence>
<dbReference type="SUPFAM" id="SSF54637">
    <property type="entry name" value="Thioesterase/thiol ester dehydrase-isomerase"/>
    <property type="match status" value="1"/>
</dbReference>
<protein>
    <submittedName>
        <fullName evidence="3">3-hydroxyacyl-[acyl-carrier-protein] dehydratase</fullName>
        <ecNumber evidence="3">4.2.1.59</ecNumber>
    </submittedName>
</protein>
<dbReference type="Gene3D" id="3.10.129.10">
    <property type="entry name" value="Hotdog Thioesterase"/>
    <property type="match status" value="1"/>
</dbReference>
<evidence type="ECO:0000256" key="1">
    <source>
        <dbReference type="ARBA" id="ARBA00009174"/>
    </source>
</evidence>
<dbReference type="Proteomes" id="UP001238088">
    <property type="component" value="Unassembled WGS sequence"/>
</dbReference>
<dbReference type="NCBIfam" id="NF000582">
    <property type="entry name" value="PRK00006.1"/>
    <property type="match status" value="1"/>
</dbReference>
<keyword evidence="4" id="KW-1185">Reference proteome</keyword>
<dbReference type="EMBL" id="JAUSUB010000031">
    <property type="protein sequence ID" value="MDQ0272996.1"/>
    <property type="molecule type" value="Genomic_DNA"/>
</dbReference>
<keyword evidence="2 3" id="KW-0456">Lyase</keyword>